<comment type="subcellular location">
    <subcellularLocation>
        <location evidence="1">Cell membrane</location>
        <topology evidence="1">Multi-pass membrane protein</topology>
    </subcellularLocation>
</comment>
<keyword evidence="4 8" id="KW-0812">Transmembrane</keyword>
<dbReference type="Proteomes" id="UP000186705">
    <property type="component" value="Unassembled WGS sequence"/>
</dbReference>
<evidence type="ECO:0000256" key="6">
    <source>
        <dbReference type="ARBA" id="ARBA00023136"/>
    </source>
</evidence>
<dbReference type="PANTHER" id="PTHR34390">
    <property type="entry name" value="UPF0442 PROTEIN YJJB-RELATED"/>
    <property type="match status" value="1"/>
</dbReference>
<evidence type="ECO:0000256" key="4">
    <source>
        <dbReference type="ARBA" id="ARBA00022692"/>
    </source>
</evidence>
<evidence type="ECO:0000256" key="1">
    <source>
        <dbReference type="ARBA" id="ARBA00004651"/>
    </source>
</evidence>
<proteinExistence type="inferred from homology"/>
<feature type="transmembrane region" description="Helical" evidence="8">
    <location>
        <begin position="114"/>
        <end position="133"/>
    </location>
</feature>
<accession>A0A1U7NLD1</accession>
<sequence length="139" mass="14801">MMKGVIGAFLGALGFGLMYHLSGKKLWWTALCGGVGQFICLLVSRWTDSAMAPMLVAAFCVNSFAEILARRLKAPVIVFLVCALIPLVPGKGIYEALLCCLSENGASMEAASKTLLEASGIVAGCAISSWLFYRKSSEE</sequence>
<dbReference type="STRING" id="1862672.BO225_08740"/>
<keyword evidence="11" id="KW-1185">Reference proteome</keyword>
<keyword evidence="6 8" id="KW-0472">Membrane</keyword>
<evidence type="ECO:0000256" key="2">
    <source>
        <dbReference type="ARBA" id="ARBA00022475"/>
    </source>
</evidence>
<dbReference type="AlphaFoldDB" id="A0A1U7NLD1"/>
<dbReference type="InterPro" id="IPR024528">
    <property type="entry name" value="ThrE_2"/>
</dbReference>
<feature type="transmembrane region" description="Helical" evidence="8">
    <location>
        <begin position="6"/>
        <end position="21"/>
    </location>
</feature>
<dbReference type="GO" id="GO:0015744">
    <property type="term" value="P:succinate transport"/>
    <property type="evidence" value="ECO:0007669"/>
    <property type="project" value="TreeGrafter"/>
</dbReference>
<dbReference type="PANTHER" id="PTHR34390:SF1">
    <property type="entry name" value="SUCCINATE TRANSPORTER SUBUNIT YJJB-RELATED"/>
    <property type="match status" value="1"/>
</dbReference>
<keyword evidence="3" id="KW-0997">Cell inner membrane</keyword>
<evidence type="ECO:0000313" key="10">
    <source>
        <dbReference type="EMBL" id="OLU45405.1"/>
    </source>
</evidence>
<protein>
    <recommendedName>
        <fullName evidence="9">Threonine/Serine exporter ThrE domain-containing protein</fullName>
    </recommendedName>
</protein>
<evidence type="ECO:0000256" key="8">
    <source>
        <dbReference type="SAM" id="Phobius"/>
    </source>
</evidence>
<feature type="transmembrane region" description="Helical" evidence="8">
    <location>
        <begin position="26"/>
        <end position="44"/>
    </location>
</feature>
<gene>
    <name evidence="10" type="ORF">BO225_08740</name>
</gene>
<organism evidence="10 11">
    <name type="scientific">Dubosiella newyorkensis</name>
    <dbReference type="NCBI Taxonomy" id="1862672"/>
    <lineage>
        <taxon>Bacteria</taxon>
        <taxon>Bacillati</taxon>
        <taxon>Bacillota</taxon>
        <taxon>Erysipelotrichia</taxon>
        <taxon>Erysipelotrichales</taxon>
        <taxon>Erysipelotrichaceae</taxon>
        <taxon>Dubosiella</taxon>
    </lineage>
</organism>
<evidence type="ECO:0000256" key="5">
    <source>
        <dbReference type="ARBA" id="ARBA00022989"/>
    </source>
</evidence>
<dbReference type="GO" id="GO:0005886">
    <property type="term" value="C:plasma membrane"/>
    <property type="evidence" value="ECO:0007669"/>
    <property type="project" value="UniProtKB-SubCell"/>
</dbReference>
<dbReference type="Pfam" id="PF12821">
    <property type="entry name" value="ThrE_2"/>
    <property type="match status" value="1"/>
</dbReference>
<comment type="similarity">
    <text evidence="7">Belongs to the ThrE exporter (TC 2.A.79) family.</text>
</comment>
<evidence type="ECO:0000256" key="3">
    <source>
        <dbReference type="ARBA" id="ARBA00022519"/>
    </source>
</evidence>
<feature type="transmembrane region" description="Helical" evidence="8">
    <location>
        <begin position="76"/>
        <end position="94"/>
    </location>
</feature>
<evidence type="ECO:0000256" key="7">
    <source>
        <dbReference type="ARBA" id="ARBA00034125"/>
    </source>
</evidence>
<reference evidence="10 11" key="1">
    <citation type="submission" date="2016-11" db="EMBL/GenBank/DDBJ databases">
        <title>Description of two novel members of the family Erysipelotrichaceae: Ileibacterium lipovorans gen. nov., sp. nov. and Dubosiella newyorkensis, gen. nov., sp. nov.</title>
        <authorList>
            <person name="Cox L.M."/>
            <person name="Sohn J."/>
            <person name="Tyrrell K.L."/>
            <person name="Citron D.M."/>
            <person name="Lawson P.A."/>
            <person name="Patel N.B."/>
            <person name="Iizumi T."/>
            <person name="Perez-Perez G.I."/>
            <person name="Goldstein E.J."/>
            <person name="Blaser M.J."/>
        </authorList>
    </citation>
    <scope>NUCLEOTIDE SEQUENCE [LARGE SCALE GENOMIC DNA]</scope>
    <source>
        <strain evidence="10 11">NYU-BL-A4</strain>
    </source>
</reference>
<evidence type="ECO:0000313" key="11">
    <source>
        <dbReference type="Proteomes" id="UP000186705"/>
    </source>
</evidence>
<comment type="caution">
    <text evidence="10">The sequence shown here is derived from an EMBL/GenBank/DDBJ whole genome shotgun (WGS) entry which is preliminary data.</text>
</comment>
<feature type="domain" description="Threonine/Serine exporter ThrE" evidence="9">
    <location>
        <begin position="5"/>
        <end position="129"/>
    </location>
</feature>
<evidence type="ECO:0000259" key="9">
    <source>
        <dbReference type="Pfam" id="PF12821"/>
    </source>
</evidence>
<dbReference type="EMBL" id="MPKA01000086">
    <property type="protein sequence ID" value="OLU45405.1"/>
    <property type="molecule type" value="Genomic_DNA"/>
</dbReference>
<keyword evidence="5 8" id="KW-1133">Transmembrane helix</keyword>
<name>A0A1U7NLD1_9FIRM</name>
<dbReference type="InterPro" id="IPR050539">
    <property type="entry name" value="ThrE_Dicarb/AminoAcid_Exp"/>
</dbReference>
<keyword evidence="2" id="KW-1003">Cell membrane</keyword>